<organism evidence="2 3">
    <name type="scientific">Jaapia argillacea MUCL 33604</name>
    <dbReference type="NCBI Taxonomy" id="933084"/>
    <lineage>
        <taxon>Eukaryota</taxon>
        <taxon>Fungi</taxon>
        <taxon>Dikarya</taxon>
        <taxon>Basidiomycota</taxon>
        <taxon>Agaricomycotina</taxon>
        <taxon>Agaricomycetes</taxon>
        <taxon>Agaricomycetidae</taxon>
        <taxon>Jaapiales</taxon>
        <taxon>Jaapiaceae</taxon>
        <taxon>Jaapia</taxon>
    </lineage>
</organism>
<evidence type="ECO:0000313" key="3">
    <source>
        <dbReference type="Proteomes" id="UP000027265"/>
    </source>
</evidence>
<feature type="region of interest" description="Disordered" evidence="1">
    <location>
        <begin position="247"/>
        <end position="328"/>
    </location>
</feature>
<protein>
    <submittedName>
        <fullName evidence="2">Uncharacterized protein</fullName>
    </submittedName>
</protein>
<accession>A0A067PY11</accession>
<keyword evidence="3" id="KW-1185">Reference proteome</keyword>
<feature type="region of interest" description="Disordered" evidence="1">
    <location>
        <begin position="107"/>
        <end position="161"/>
    </location>
</feature>
<feature type="region of interest" description="Disordered" evidence="1">
    <location>
        <begin position="39"/>
        <end position="73"/>
    </location>
</feature>
<proteinExistence type="predicted"/>
<dbReference type="Proteomes" id="UP000027265">
    <property type="component" value="Unassembled WGS sequence"/>
</dbReference>
<name>A0A067PY11_9AGAM</name>
<gene>
    <name evidence="2" type="ORF">JAAARDRAFT_37752</name>
</gene>
<dbReference type="HOGENOM" id="CLU_847474_0_0_1"/>
<dbReference type="AlphaFoldDB" id="A0A067PY11"/>
<dbReference type="InParanoid" id="A0A067PY11"/>
<sequence>MDADALRKLGRVEIQALARKNAIKANGKTEYIIRQLLEKHPEGVPLTSESREPSPRPSASQARGKRGKSRRVLRERFAQASVKEELQEPVPPPPEGILREAELEEGIPGEEEGAGPRARQASHPATESFLEREDGLPVSPLPLRSRGPSPPSNRKPSRKNLRAVLRSFTALTDGRSALRQRLDDAETLANRTDEMLVELGNDLMEVEWLRIVLEEDYMRKWKKDPWLSGKTDVPVPKEAVGVDGRVEGRTSLTPMGVGNDVEDEQQGQPKVTIDLSIDTDEEVDPDVTDFRQSGSPPSRPKRRRETGGDSNTDSNCEPDALKRQRCNS</sequence>
<feature type="compositionally biased region" description="Low complexity" evidence="1">
    <location>
        <begin position="136"/>
        <end position="147"/>
    </location>
</feature>
<reference evidence="3" key="1">
    <citation type="journal article" date="2014" name="Proc. Natl. Acad. Sci. U.S.A.">
        <title>Extensive sampling of basidiomycete genomes demonstrates inadequacy of the white-rot/brown-rot paradigm for wood decay fungi.</title>
        <authorList>
            <person name="Riley R."/>
            <person name="Salamov A.A."/>
            <person name="Brown D.W."/>
            <person name="Nagy L.G."/>
            <person name="Floudas D."/>
            <person name="Held B.W."/>
            <person name="Levasseur A."/>
            <person name="Lombard V."/>
            <person name="Morin E."/>
            <person name="Otillar R."/>
            <person name="Lindquist E.A."/>
            <person name="Sun H."/>
            <person name="LaButti K.M."/>
            <person name="Schmutz J."/>
            <person name="Jabbour D."/>
            <person name="Luo H."/>
            <person name="Baker S.E."/>
            <person name="Pisabarro A.G."/>
            <person name="Walton J.D."/>
            <person name="Blanchette R.A."/>
            <person name="Henrissat B."/>
            <person name="Martin F."/>
            <person name="Cullen D."/>
            <person name="Hibbett D.S."/>
            <person name="Grigoriev I.V."/>
        </authorList>
    </citation>
    <scope>NUCLEOTIDE SEQUENCE [LARGE SCALE GENOMIC DNA]</scope>
    <source>
        <strain evidence="3">MUCL 33604</strain>
    </source>
</reference>
<evidence type="ECO:0000256" key="1">
    <source>
        <dbReference type="SAM" id="MobiDB-lite"/>
    </source>
</evidence>
<evidence type="ECO:0000313" key="2">
    <source>
        <dbReference type="EMBL" id="KDQ55226.1"/>
    </source>
</evidence>
<feature type="compositionally biased region" description="Acidic residues" evidence="1">
    <location>
        <begin position="277"/>
        <end position="287"/>
    </location>
</feature>
<dbReference type="OrthoDB" id="3270863at2759"/>
<dbReference type="EMBL" id="KL197726">
    <property type="protein sequence ID" value="KDQ55226.1"/>
    <property type="molecule type" value="Genomic_DNA"/>
</dbReference>